<organism evidence="3 4">
    <name type="scientific">Dactylosporangium cerinum</name>
    <dbReference type="NCBI Taxonomy" id="1434730"/>
    <lineage>
        <taxon>Bacteria</taxon>
        <taxon>Bacillati</taxon>
        <taxon>Actinomycetota</taxon>
        <taxon>Actinomycetes</taxon>
        <taxon>Micromonosporales</taxon>
        <taxon>Micromonosporaceae</taxon>
        <taxon>Dactylosporangium</taxon>
    </lineage>
</organism>
<feature type="transmembrane region" description="Helical" evidence="2">
    <location>
        <begin position="377"/>
        <end position="396"/>
    </location>
</feature>
<dbReference type="Proteomes" id="UP001595912">
    <property type="component" value="Unassembled WGS sequence"/>
</dbReference>
<name>A0ABV9W1J6_9ACTN</name>
<evidence type="ECO:0000313" key="4">
    <source>
        <dbReference type="Proteomes" id="UP001595912"/>
    </source>
</evidence>
<evidence type="ECO:0000256" key="2">
    <source>
        <dbReference type="SAM" id="Phobius"/>
    </source>
</evidence>
<keyword evidence="4" id="KW-1185">Reference proteome</keyword>
<comment type="caution">
    <text evidence="3">The sequence shown here is derived from an EMBL/GenBank/DDBJ whole genome shotgun (WGS) entry which is preliminary data.</text>
</comment>
<evidence type="ECO:0000313" key="3">
    <source>
        <dbReference type="EMBL" id="MFC5001263.1"/>
    </source>
</evidence>
<keyword evidence="2" id="KW-0812">Transmembrane</keyword>
<feature type="transmembrane region" description="Helical" evidence="2">
    <location>
        <begin position="327"/>
        <end position="357"/>
    </location>
</feature>
<feature type="region of interest" description="Disordered" evidence="1">
    <location>
        <begin position="1"/>
        <end position="72"/>
    </location>
</feature>
<feature type="compositionally biased region" description="Low complexity" evidence="1">
    <location>
        <begin position="40"/>
        <end position="72"/>
    </location>
</feature>
<protein>
    <submittedName>
        <fullName evidence="3">Uncharacterized protein</fullName>
    </submittedName>
</protein>
<sequence length="418" mass="43674">MTTPGEEPMTTPPPSSEPSPQPQPQPSSPQPQPSSPQPQPSSSLLESESEESTATASAGSAAAVPGSSVTAAPGRPVVTALERRYRRLLLAYPAAYRRRHGDELITTLLDAAGTDRVRPGRRDTVDLLRGGLRQRFRLPVGKAPVAAAVFAAFVSGALGAGIGSFLGWCTTPPLRVDAGVAQIAGLAIGEPYVGGFSRDDRWQFRAVKVEAVDPRYIPGWTSASAADRFTTAGWTVEPTGTSAFTARRGTLRAWVTGPLPAADHPAGVVIWPDPSAGPVSVVIWPAEPAAVTAGVVTGWLTGAVAGWLLVAWVAYQLRGDRSWARRGTVAVLTAVAVLLLLRPVLWTYLLIVTGAVSSPDRWGPPSPAYIGFIDSDAVAVPLFGLAAIAAACLVAARAHPHPTPATVPSHDPEDLVHP</sequence>
<keyword evidence="2" id="KW-0472">Membrane</keyword>
<feature type="transmembrane region" description="Helical" evidence="2">
    <location>
        <begin position="289"/>
        <end position="315"/>
    </location>
</feature>
<feature type="compositionally biased region" description="Pro residues" evidence="1">
    <location>
        <begin position="10"/>
        <end position="39"/>
    </location>
</feature>
<dbReference type="EMBL" id="JBHSIU010000030">
    <property type="protein sequence ID" value="MFC5001263.1"/>
    <property type="molecule type" value="Genomic_DNA"/>
</dbReference>
<feature type="transmembrane region" description="Helical" evidence="2">
    <location>
        <begin position="143"/>
        <end position="168"/>
    </location>
</feature>
<accession>A0ABV9W1J6</accession>
<reference evidence="4" key="1">
    <citation type="journal article" date="2019" name="Int. J. Syst. Evol. Microbiol.">
        <title>The Global Catalogue of Microorganisms (GCM) 10K type strain sequencing project: providing services to taxonomists for standard genome sequencing and annotation.</title>
        <authorList>
            <consortium name="The Broad Institute Genomics Platform"/>
            <consortium name="The Broad Institute Genome Sequencing Center for Infectious Disease"/>
            <person name="Wu L."/>
            <person name="Ma J."/>
        </authorList>
    </citation>
    <scope>NUCLEOTIDE SEQUENCE [LARGE SCALE GENOMIC DNA]</scope>
    <source>
        <strain evidence="4">CGMCC 4.7152</strain>
    </source>
</reference>
<gene>
    <name evidence="3" type="ORF">ACFPIJ_25925</name>
</gene>
<proteinExistence type="predicted"/>
<evidence type="ECO:0000256" key="1">
    <source>
        <dbReference type="SAM" id="MobiDB-lite"/>
    </source>
</evidence>
<keyword evidence="2" id="KW-1133">Transmembrane helix</keyword>
<dbReference type="RefSeq" id="WP_380118104.1">
    <property type="nucleotide sequence ID" value="NZ_JBHSIU010000030.1"/>
</dbReference>